<dbReference type="EMBL" id="CP102487">
    <property type="protein sequence ID" value="UUX58798.1"/>
    <property type="molecule type" value="Genomic_DNA"/>
</dbReference>
<dbReference type="RefSeq" id="WP_206693375.1">
    <property type="nucleotide sequence ID" value="NZ_CP102487.1"/>
</dbReference>
<feature type="compositionally biased region" description="Low complexity" evidence="1">
    <location>
        <begin position="163"/>
        <end position="174"/>
    </location>
</feature>
<sequence>MTEREGRSMRFPHKYHPAGLGIVGVVICAGLLRGCSVFPDYSGDTCDGHKPVGSLEQAGRDLVSAAYAADRDGVCRVTAPFPGGVLDDAMVAKTRKILAERGITPQNVSVIIGEQMGSGVAVQLTDGSNNASRAIDISGTFVRDDGFTVGLPPELYPEVPEHSASQSSSTDSDS</sequence>
<evidence type="ECO:0000256" key="1">
    <source>
        <dbReference type="SAM" id="MobiDB-lite"/>
    </source>
</evidence>
<feature type="region of interest" description="Disordered" evidence="1">
    <location>
        <begin position="152"/>
        <end position="174"/>
    </location>
</feature>
<name>A0AA95BT27_9MICC</name>
<dbReference type="AlphaFoldDB" id="A0AA95BT27"/>
<protein>
    <submittedName>
        <fullName evidence="2">Uncharacterized protein</fullName>
    </submittedName>
</protein>
<evidence type="ECO:0000313" key="3">
    <source>
        <dbReference type="Proteomes" id="UP001060018"/>
    </source>
</evidence>
<gene>
    <name evidence="2" type="ORF">NUH22_16140</name>
</gene>
<organism evidence="2 3">
    <name type="scientific">Glutamicibacter halophytocola</name>
    <dbReference type="NCBI Taxonomy" id="1933880"/>
    <lineage>
        <taxon>Bacteria</taxon>
        <taxon>Bacillati</taxon>
        <taxon>Actinomycetota</taxon>
        <taxon>Actinomycetes</taxon>
        <taxon>Micrococcales</taxon>
        <taxon>Micrococcaceae</taxon>
        <taxon>Glutamicibacter</taxon>
    </lineage>
</organism>
<accession>A0AA95BT27</accession>
<dbReference type="Proteomes" id="UP001060018">
    <property type="component" value="Chromosome"/>
</dbReference>
<reference evidence="2" key="1">
    <citation type="journal article" date="2022" name="Pest Manag. Sci.">
        <title>Glutamicibacter halophytocola-mediated host fitness of potato tuber moth on Solanaceae crops.</title>
        <authorList>
            <person name="Wang W."/>
            <person name="Xiao G."/>
            <person name="Du G."/>
            <person name="Chang L."/>
            <person name="Yang Y."/>
            <person name="Ye J."/>
            <person name="Chen B."/>
        </authorList>
    </citation>
    <scope>NUCLEOTIDE SEQUENCE</scope>
    <source>
        <strain evidence="2">S2</strain>
    </source>
</reference>
<proteinExistence type="predicted"/>
<evidence type="ECO:0000313" key="2">
    <source>
        <dbReference type="EMBL" id="UUX58798.1"/>
    </source>
</evidence>